<dbReference type="Pfam" id="PF03747">
    <property type="entry name" value="ADP_ribosyl_GH"/>
    <property type="match status" value="1"/>
</dbReference>
<dbReference type="InterPro" id="IPR005502">
    <property type="entry name" value="Ribosyl_crysJ1"/>
</dbReference>
<feature type="binding site" evidence="1">
    <location>
        <position position="269"/>
    </location>
    <ligand>
        <name>Mg(2+)</name>
        <dbReference type="ChEBI" id="CHEBI:18420"/>
        <label>1</label>
    </ligand>
</feature>
<dbReference type="Gene3D" id="1.10.4080.10">
    <property type="entry name" value="ADP-ribosylation/Crystallin J1"/>
    <property type="match status" value="1"/>
</dbReference>
<dbReference type="GO" id="GO:0016787">
    <property type="term" value="F:hydrolase activity"/>
    <property type="evidence" value="ECO:0007669"/>
    <property type="project" value="UniProtKB-KW"/>
</dbReference>
<dbReference type="AlphaFoldDB" id="A0A7I9VLL4"/>
<keyword evidence="1" id="KW-0479">Metal-binding</keyword>
<dbReference type="PANTHER" id="PTHR16222">
    <property type="entry name" value="ADP-RIBOSYLGLYCOHYDROLASE"/>
    <property type="match status" value="1"/>
</dbReference>
<evidence type="ECO:0000256" key="1">
    <source>
        <dbReference type="PIRSR" id="PIRSR605502-1"/>
    </source>
</evidence>
<reference evidence="3" key="1">
    <citation type="journal article" date="2020" name="Appl. Environ. Microbiol.">
        <title>Diazotrophic Anaeromyxobacter Isolates from Soils.</title>
        <authorList>
            <person name="Masuda Y."/>
            <person name="Yamanaka H."/>
            <person name="Xu Z.X."/>
            <person name="Shiratori Y."/>
            <person name="Aono T."/>
            <person name="Amachi S."/>
            <person name="Senoo K."/>
            <person name="Itoh H."/>
        </authorList>
    </citation>
    <scope>NUCLEOTIDE SEQUENCE [LARGE SCALE GENOMIC DNA]</scope>
    <source>
        <strain evidence="3">R267</strain>
    </source>
</reference>
<organism evidence="2 3">
    <name type="scientific">Anaeromyxobacter diazotrophicus</name>
    <dbReference type="NCBI Taxonomy" id="2590199"/>
    <lineage>
        <taxon>Bacteria</taxon>
        <taxon>Pseudomonadati</taxon>
        <taxon>Myxococcota</taxon>
        <taxon>Myxococcia</taxon>
        <taxon>Myxococcales</taxon>
        <taxon>Cystobacterineae</taxon>
        <taxon>Anaeromyxobacteraceae</taxon>
        <taxon>Anaeromyxobacter</taxon>
    </lineage>
</organism>
<gene>
    <name evidence="2" type="primary">draG_1</name>
    <name evidence="2" type="ORF">AMYX_18290</name>
</gene>
<keyword evidence="2" id="KW-0378">Hydrolase</keyword>
<keyword evidence="1" id="KW-0460">Magnesium</keyword>
<keyword evidence="3" id="KW-1185">Reference proteome</keyword>
<evidence type="ECO:0000313" key="3">
    <source>
        <dbReference type="Proteomes" id="UP000503640"/>
    </source>
</evidence>
<accession>A0A7I9VLL4</accession>
<proteinExistence type="predicted"/>
<comment type="caution">
    <text evidence="2">The sequence shown here is derived from an EMBL/GenBank/DDBJ whole genome shotgun (WGS) entry which is preliminary data.</text>
</comment>
<evidence type="ECO:0000313" key="2">
    <source>
        <dbReference type="EMBL" id="GEJ57088.1"/>
    </source>
</evidence>
<dbReference type="GO" id="GO:0046872">
    <property type="term" value="F:metal ion binding"/>
    <property type="evidence" value="ECO:0007669"/>
    <property type="project" value="UniProtKB-KW"/>
</dbReference>
<feature type="binding site" evidence="1">
    <location>
        <position position="272"/>
    </location>
    <ligand>
        <name>Mg(2+)</name>
        <dbReference type="ChEBI" id="CHEBI:18420"/>
        <label>1</label>
    </ligand>
</feature>
<dbReference type="InterPro" id="IPR036705">
    <property type="entry name" value="Ribosyl_crysJ1_sf"/>
</dbReference>
<protein>
    <submittedName>
        <fullName evidence="2">ADP-ribosylglycohydrolase</fullName>
    </submittedName>
</protein>
<feature type="binding site" evidence="1">
    <location>
        <position position="271"/>
    </location>
    <ligand>
        <name>Mg(2+)</name>
        <dbReference type="ChEBI" id="CHEBI:18420"/>
        <label>1</label>
    </ligand>
</feature>
<dbReference type="PANTHER" id="PTHR16222:SF12">
    <property type="entry name" value="ADP-RIBOSYLGLYCOHYDROLASE-RELATED"/>
    <property type="match status" value="1"/>
</dbReference>
<dbReference type="SUPFAM" id="SSF101478">
    <property type="entry name" value="ADP-ribosylglycohydrolase"/>
    <property type="match status" value="1"/>
</dbReference>
<name>A0A7I9VLL4_9BACT</name>
<sequence>MAVGDALGTTLEFSEPRAPPFPTLARGPHREILGGGPFRLVAGQVTDDTQMACCLAASLQARGGFDCDDVASRYVAWQEAAFDIGTQTAAALNAIREGRPAQRAGFELWKRAARRPAGNGALMRTAPIAVLLAGAGARRAAALADAAITHFDPRCRLACAAFDAALAAAIEADARPEAMRDAALRELPLAAEALRAEGAGARDVASAARALELDLALAGEPDPRLHGRDVHLHRTQGFVRVAFRLAFWELLHAPSFEEALVDAVNRGGDADTNGAIAGALAGAAHGEAAIPARWREAVLGAVPAAPGPLRDLYHPRTLLAALTPPPPR</sequence>
<dbReference type="Proteomes" id="UP000503640">
    <property type="component" value="Unassembled WGS sequence"/>
</dbReference>
<comment type="cofactor">
    <cofactor evidence="1">
        <name>Mg(2+)</name>
        <dbReference type="ChEBI" id="CHEBI:18420"/>
    </cofactor>
    <text evidence="1">Binds 2 magnesium ions per subunit.</text>
</comment>
<feature type="binding site" evidence="1">
    <location>
        <position position="47"/>
    </location>
    <ligand>
        <name>Mg(2+)</name>
        <dbReference type="ChEBI" id="CHEBI:18420"/>
        <label>1</label>
    </ligand>
</feature>
<feature type="binding site" evidence="1">
    <location>
        <position position="48"/>
    </location>
    <ligand>
        <name>Mg(2+)</name>
        <dbReference type="ChEBI" id="CHEBI:18420"/>
        <label>1</label>
    </ligand>
</feature>
<feature type="binding site" evidence="1">
    <location>
        <position position="46"/>
    </location>
    <ligand>
        <name>Mg(2+)</name>
        <dbReference type="ChEBI" id="CHEBI:18420"/>
        <label>1</label>
    </ligand>
</feature>
<dbReference type="EMBL" id="BJTG01000004">
    <property type="protein sequence ID" value="GEJ57088.1"/>
    <property type="molecule type" value="Genomic_DNA"/>
</dbReference>
<dbReference type="InterPro" id="IPR050792">
    <property type="entry name" value="ADP-ribosylglycohydrolase"/>
</dbReference>